<feature type="region of interest" description="Disordered" evidence="9">
    <location>
        <begin position="280"/>
        <end position="302"/>
    </location>
</feature>
<feature type="domain" description="PINIT" evidence="11">
    <location>
        <begin position="128"/>
        <end position="272"/>
    </location>
</feature>
<organism evidence="13 14">
    <name type="scientific">Fusarium oxysporum f. sp. radicis-cucumerinum</name>
    <dbReference type="NCBI Taxonomy" id="327505"/>
    <lineage>
        <taxon>Eukaryota</taxon>
        <taxon>Fungi</taxon>
        <taxon>Dikarya</taxon>
        <taxon>Ascomycota</taxon>
        <taxon>Pezizomycotina</taxon>
        <taxon>Sordariomycetes</taxon>
        <taxon>Hypocreomycetidae</taxon>
        <taxon>Hypocreales</taxon>
        <taxon>Nectriaceae</taxon>
        <taxon>Fusarium</taxon>
        <taxon>Fusarium oxysporum species complex</taxon>
    </lineage>
</organism>
<dbReference type="GO" id="GO:0061665">
    <property type="term" value="F:SUMO ligase activity"/>
    <property type="evidence" value="ECO:0007669"/>
    <property type="project" value="TreeGrafter"/>
</dbReference>
<keyword evidence="6" id="KW-0833">Ubl conjugation pathway</keyword>
<dbReference type="STRING" id="327505.A0A2H3FP33"/>
<keyword evidence="5 8" id="KW-0863">Zinc-finger</keyword>
<reference evidence="13" key="2">
    <citation type="submission" date="2016-06" db="EMBL/GenBank/DDBJ databases">
        <authorList>
            <person name="Kjaerup R.B."/>
            <person name="Dalgaard T.S."/>
            <person name="Juul-Madsen H.R."/>
        </authorList>
    </citation>
    <scope>NUCLEOTIDE SEQUENCE</scope>
    <source>
        <strain evidence="13">Forc016</strain>
    </source>
</reference>
<evidence type="ECO:0000256" key="2">
    <source>
        <dbReference type="ARBA" id="ARBA00005383"/>
    </source>
</evidence>
<dbReference type="Pfam" id="PF14324">
    <property type="entry name" value="PINIT"/>
    <property type="match status" value="1"/>
</dbReference>
<evidence type="ECO:0000256" key="3">
    <source>
        <dbReference type="ARBA" id="ARBA00022679"/>
    </source>
</evidence>
<dbReference type="EMBL" id="MABQ02000013">
    <property type="protein sequence ID" value="PCD21282.1"/>
    <property type="molecule type" value="Genomic_DNA"/>
</dbReference>
<gene>
    <name evidence="12" type="ORF">AU210_016248</name>
    <name evidence="13" type="ORF">AU210_016362</name>
</gene>
<dbReference type="InterPro" id="IPR038654">
    <property type="entry name" value="PINIT_sf"/>
</dbReference>
<dbReference type="PROSITE" id="PS51466">
    <property type="entry name" value="PINIT"/>
    <property type="match status" value="1"/>
</dbReference>
<evidence type="ECO:0008006" key="15">
    <source>
        <dbReference type="Google" id="ProtNLM"/>
    </source>
</evidence>
<proteinExistence type="inferred from homology"/>
<dbReference type="GO" id="GO:0016925">
    <property type="term" value="P:protein sumoylation"/>
    <property type="evidence" value="ECO:0007669"/>
    <property type="project" value="UniProtKB-UniPathway"/>
</dbReference>
<evidence type="ECO:0000259" key="11">
    <source>
        <dbReference type="PROSITE" id="PS51466"/>
    </source>
</evidence>
<evidence type="ECO:0000256" key="9">
    <source>
        <dbReference type="SAM" id="MobiDB-lite"/>
    </source>
</evidence>
<evidence type="ECO:0000256" key="6">
    <source>
        <dbReference type="ARBA" id="ARBA00022786"/>
    </source>
</evidence>
<evidence type="ECO:0000256" key="1">
    <source>
        <dbReference type="ARBA" id="ARBA00004718"/>
    </source>
</evidence>
<keyword evidence="3" id="KW-0808">Transferase</keyword>
<evidence type="ECO:0000256" key="8">
    <source>
        <dbReference type="PROSITE-ProRule" id="PRU00452"/>
    </source>
</evidence>
<evidence type="ECO:0000256" key="7">
    <source>
        <dbReference type="ARBA" id="ARBA00022833"/>
    </source>
</evidence>
<reference evidence="13 14" key="1">
    <citation type="journal article" date="2016" name="Environ. Microbiol.">
        <title>Effector profiles distinguish formae speciales of Fusarium oxysporum.</title>
        <authorList>
            <person name="van Dam P."/>
            <person name="Fokkens L."/>
            <person name="Schmidt S.M."/>
            <person name="Linmans J.H."/>
            <person name="Kistler H.C."/>
            <person name="Ma L.J."/>
            <person name="Rep M."/>
        </authorList>
    </citation>
    <scope>NUCLEOTIDE SEQUENCE [LARGE SCALE GENOMIC DNA]</scope>
    <source>
        <strain evidence="13 14">Forc016</strain>
    </source>
</reference>
<dbReference type="Pfam" id="PF02891">
    <property type="entry name" value="zf-MIZ"/>
    <property type="match status" value="1"/>
</dbReference>
<keyword evidence="4" id="KW-0479">Metal-binding</keyword>
<evidence type="ECO:0000256" key="4">
    <source>
        <dbReference type="ARBA" id="ARBA00022723"/>
    </source>
</evidence>
<name>A0A2H3FP33_FUSOX</name>
<dbReference type="Gene3D" id="3.30.40.10">
    <property type="entry name" value="Zinc/RING finger domain, C3HC4 (zinc finger)"/>
    <property type="match status" value="1"/>
</dbReference>
<sequence length="453" mass="49853">MASSGLSSASPGNSFFDNRSLVAEGRKLGRKGDDLSNRHHPYVRMILEAQSTGTNAQPKRRTQNLVRATVNAAGRQKLQKIRQSVEETNTNIQGPSLYGCSFFDPPSLSNKPHHAPGDQFHANQHLKAILRTLPPTQLRFRKSAFYAIEHPVTDVKICDVTNEPRTISFPISCQDDSALQKCINDPSYHVGIFCAGGLEDVQDIAFPEGSQIKVDGLEGTASFGRKNKPGSVTPIDISNGLRLHPGPTHTVELTYGPTSEEFYLMIHLCKKRSIEEAVDDTTKREKLSASSSNPDPSGRAQDPDIAVTSQVLTLMCPLSQKRLELPCRGLDCKHLQCFDATTYIQLQERSPQWECPICYIYVPFDVLAVDGYMENILHETPKSQERVTIDANGKWHTNLSNRCSPSAEGYRAPVIDLTLSGDDGEVLQPTKGCETSGDIHTGRGEMSCDSDLA</sequence>
<dbReference type="InterPro" id="IPR023321">
    <property type="entry name" value="PINIT"/>
</dbReference>
<dbReference type="InterPro" id="IPR013083">
    <property type="entry name" value="Znf_RING/FYVE/PHD"/>
</dbReference>
<comment type="pathway">
    <text evidence="1">Protein modification; protein sumoylation.</text>
</comment>
<keyword evidence="7" id="KW-0862">Zinc</keyword>
<dbReference type="EMBL" id="MABQ02000013">
    <property type="protein sequence ID" value="PCD21397.1"/>
    <property type="molecule type" value="Genomic_DNA"/>
</dbReference>
<comment type="caution">
    <text evidence="13">The sequence shown here is derived from an EMBL/GenBank/DDBJ whole genome shotgun (WGS) entry which is preliminary data.</text>
</comment>
<dbReference type="InterPro" id="IPR004181">
    <property type="entry name" value="Znf_MIZ"/>
</dbReference>
<evidence type="ECO:0000259" key="10">
    <source>
        <dbReference type="PROSITE" id="PS51044"/>
    </source>
</evidence>
<comment type="similarity">
    <text evidence="2">Belongs to the PIAS family.</text>
</comment>
<dbReference type="GO" id="GO:0000785">
    <property type="term" value="C:chromatin"/>
    <property type="evidence" value="ECO:0007669"/>
    <property type="project" value="TreeGrafter"/>
</dbReference>
<evidence type="ECO:0000313" key="14">
    <source>
        <dbReference type="Proteomes" id="UP000219602"/>
    </source>
</evidence>
<protein>
    <recommendedName>
        <fullName evidence="15">E3 SUMO-protein ligase pli1</fullName>
    </recommendedName>
</protein>
<dbReference type="AlphaFoldDB" id="A0A2H3FP33"/>
<reference evidence="13 14" key="3">
    <citation type="journal article" date="2017" name="Sci. Rep.">
        <title>A mobile pathogenicity chromosome in Fusarium oxysporum for infection of multiple cucurbit species.</title>
        <authorList>
            <person name="van Dam P."/>
            <person name="Fokkens L."/>
            <person name="Ayukawa Y."/>
            <person name="van der Gragt M."/>
            <person name="Ter Horst A."/>
            <person name="Brankovics B."/>
            <person name="Houterman P.M."/>
            <person name="Arie T."/>
            <person name="Rep M."/>
        </authorList>
    </citation>
    <scope>NUCLEOTIDE SEQUENCE [LARGE SCALE GENOMIC DNA]</scope>
    <source>
        <strain evidence="13 14">Forc016</strain>
    </source>
</reference>
<evidence type="ECO:0000256" key="5">
    <source>
        <dbReference type="ARBA" id="ARBA00022771"/>
    </source>
</evidence>
<evidence type="ECO:0000313" key="12">
    <source>
        <dbReference type="EMBL" id="PCD21282.1"/>
    </source>
</evidence>
<accession>A0A2H3FP33</accession>
<dbReference type="PROSITE" id="PS51044">
    <property type="entry name" value="ZF_SP_RING"/>
    <property type="match status" value="1"/>
</dbReference>
<dbReference type="PANTHER" id="PTHR10782">
    <property type="entry name" value="ZINC FINGER MIZ DOMAIN-CONTAINING PROTEIN"/>
    <property type="match status" value="1"/>
</dbReference>
<dbReference type="Proteomes" id="UP000219602">
    <property type="component" value="Unassembled WGS sequence"/>
</dbReference>
<evidence type="ECO:0000313" key="13">
    <source>
        <dbReference type="EMBL" id="PCD21397.1"/>
    </source>
</evidence>
<dbReference type="PANTHER" id="PTHR10782:SF4">
    <property type="entry name" value="TONALLI, ISOFORM E"/>
    <property type="match status" value="1"/>
</dbReference>
<dbReference type="UniPathway" id="UPA00886"/>
<dbReference type="GO" id="GO:0008270">
    <property type="term" value="F:zinc ion binding"/>
    <property type="evidence" value="ECO:0007669"/>
    <property type="project" value="UniProtKB-KW"/>
</dbReference>
<dbReference type="Gene3D" id="2.60.120.780">
    <property type="entry name" value="PINIT domain"/>
    <property type="match status" value="1"/>
</dbReference>
<feature type="domain" description="SP-RING-type" evidence="10">
    <location>
        <begin position="301"/>
        <end position="386"/>
    </location>
</feature>